<dbReference type="Pfam" id="PF12854">
    <property type="entry name" value="PPR_1"/>
    <property type="match status" value="1"/>
</dbReference>
<keyword evidence="4" id="KW-1133">Transmembrane helix</keyword>
<dbReference type="Gene3D" id="1.10.418.40">
    <property type="entry name" value="Autophagy protein 6/Beclin 1"/>
    <property type="match status" value="1"/>
</dbReference>
<sequence>MDSIASSTRTDFQLPYPHAHDEYNSLSDSQEERDAILAKIEVSQLHLELLKRTNVLNDAFPIYHDGEFGTINNFRLGRLPKILVEWDEINAAWGHSMPSPPHNGTIFSAKVSVLSFSVGIALTYMYFRYRIKILPMGIYPRIMDSNNNTYELDKMHHKLYSVPPIGYALKGDLKRALKYFKGMKLAGVQPDRVTWNSIISGYYQKGQFDKASYFFFKMRALTEFKPNVVFIMSIEGFQSDDNGE</sequence>
<evidence type="ECO:0000256" key="4">
    <source>
        <dbReference type="SAM" id="Phobius"/>
    </source>
</evidence>
<dbReference type="Pfam" id="PF04111">
    <property type="entry name" value="APG6"/>
    <property type="match status" value="1"/>
</dbReference>
<reference evidence="6 7" key="1">
    <citation type="submission" date="2020-10" db="EMBL/GenBank/DDBJ databases">
        <title>The Coptis chinensis genome and diversification of protoberbering-type alkaloids.</title>
        <authorList>
            <person name="Wang B."/>
            <person name="Shu S."/>
            <person name="Song C."/>
            <person name="Liu Y."/>
        </authorList>
    </citation>
    <scope>NUCLEOTIDE SEQUENCE [LARGE SCALE GENOMIC DNA]</scope>
    <source>
        <strain evidence="6">HL-2020</strain>
        <tissue evidence="6">Leaf</tissue>
    </source>
</reference>
<dbReference type="GO" id="GO:0000407">
    <property type="term" value="C:phagophore assembly site"/>
    <property type="evidence" value="ECO:0007669"/>
    <property type="project" value="TreeGrafter"/>
</dbReference>
<dbReference type="InterPro" id="IPR038274">
    <property type="entry name" value="Atg6/Beclin_C_sf"/>
</dbReference>
<dbReference type="GO" id="GO:0034272">
    <property type="term" value="C:phosphatidylinositol 3-kinase complex, class III, type II"/>
    <property type="evidence" value="ECO:0007669"/>
    <property type="project" value="TreeGrafter"/>
</dbReference>
<comment type="similarity">
    <text evidence="1">Belongs to the beclin family.</text>
</comment>
<proteinExistence type="inferred from homology"/>
<dbReference type="InterPro" id="IPR002885">
    <property type="entry name" value="PPR_rpt"/>
</dbReference>
<dbReference type="PANTHER" id="PTHR12768">
    <property type="entry name" value="BECLIN 1"/>
    <property type="match status" value="1"/>
</dbReference>
<feature type="transmembrane region" description="Helical" evidence="4">
    <location>
        <begin position="106"/>
        <end position="127"/>
    </location>
</feature>
<evidence type="ECO:0000259" key="5">
    <source>
        <dbReference type="Pfam" id="PF04111"/>
    </source>
</evidence>
<feature type="domain" description="Atg6 BARA" evidence="5">
    <location>
        <begin position="50"/>
        <end position="96"/>
    </location>
</feature>
<dbReference type="InterPro" id="IPR040455">
    <property type="entry name" value="Atg6_BARA"/>
</dbReference>
<feature type="repeat" description="PPR" evidence="3">
    <location>
        <begin position="191"/>
        <end position="221"/>
    </location>
</feature>
<protein>
    <recommendedName>
        <fullName evidence="5">Atg6 BARA domain-containing protein</fullName>
    </recommendedName>
</protein>
<keyword evidence="4" id="KW-0472">Membrane</keyword>
<dbReference type="GO" id="GO:0034271">
    <property type="term" value="C:phosphatidylinositol 3-kinase complex, class III, type I"/>
    <property type="evidence" value="ECO:0007669"/>
    <property type="project" value="TreeGrafter"/>
</dbReference>
<dbReference type="GO" id="GO:0045324">
    <property type="term" value="P:late endosome to vacuole transport"/>
    <property type="evidence" value="ECO:0007669"/>
    <property type="project" value="TreeGrafter"/>
</dbReference>
<gene>
    <name evidence="6" type="ORF">IFM89_028408</name>
</gene>
<keyword evidence="7" id="KW-1185">Reference proteome</keyword>
<evidence type="ECO:0000256" key="1">
    <source>
        <dbReference type="ARBA" id="ARBA00005965"/>
    </source>
</evidence>
<dbReference type="GO" id="GO:0000423">
    <property type="term" value="P:mitophagy"/>
    <property type="evidence" value="ECO:0007669"/>
    <property type="project" value="TreeGrafter"/>
</dbReference>
<dbReference type="InterPro" id="IPR007243">
    <property type="entry name" value="Atg6/Beclin"/>
</dbReference>
<dbReference type="PROSITE" id="PS51375">
    <property type="entry name" value="PPR"/>
    <property type="match status" value="1"/>
</dbReference>
<accession>A0A835H8Y0</accession>
<keyword evidence="2" id="KW-0677">Repeat</keyword>
<dbReference type="GO" id="GO:0030674">
    <property type="term" value="F:protein-macromolecule adaptor activity"/>
    <property type="evidence" value="ECO:0007669"/>
    <property type="project" value="TreeGrafter"/>
</dbReference>
<evidence type="ECO:0000313" key="7">
    <source>
        <dbReference type="Proteomes" id="UP000631114"/>
    </source>
</evidence>
<dbReference type="PANTHER" id="PTHR12768:SF4">
    <property type="entry name" value="BECLIN-1"/>
    <property type="match status" value="1"/>
</dbReference>
<dbReference type="EMBL" id="JADFTS010000008">
    <property type="protein sequence ID" value="KAF9594154.1"/>
    <property type="molecule type" value="Genomic_DNA"/>
</dbReference>
<evidence type="ECO:0000256" key="3">
    <source>
        <dbReference type="PROSITE-ProRule" id="PRU00708"/>
    </source>
</evidence>
<dbReference type="NCBIfam" id="TIGR00756">
    <property type="entry name" value="PPR"/>
    <property type="match status" value="1"/>
</dbReference>
<dbReference type="Proteomes" id="UP000631114">
    <property type="component" value="Unassembled WGS sequence"/>
</dbReference>
<dbReference type="OrthoDB" id="185373at2759"/>
<comment type="caution">
    <text evidence="6">The sequence shown here is derived from an EMBL/GenBank/DDBJ whole genome shotgun (WGS) entry which is preliminary data.</text>
</comment>
<name>A0A835H8Y0_9MAGN</name>
<evidence type="ECO:0000256" key="2">
    <source>
        <dbReference type="ARBA" id="ARBA00022737"/>
    </source>
</evidence>
<keyword evidence="4" id="KW-0812">Transmembrane</keyword>
<dbReference type="InterPro" id="IPR011990">
    <property type="entry name" value="TPR-like_helical_dom_sf"/>
</dbReference>
<dbReference type="GO" id="GO:0006995">
    <property type="term" value="P:cellular response to nitrogen starvation"/>
    <property type="evidence" value="ECO:0007669"/>
    <property type="project" value="TreeGrafter"/>
</dbReference>
<dbReference type="AlphaFoldDB" id="A0A835H8Y0"/>
<dbReference type="Gene3D" id="1.25.40.10">
    <property type="entry name" value="Tetratricopeptide repeat domain"/>
    <property type="match status" value="1"/>
</dbReference>
<evidence type="ECO:0000313" key="6">
    <source>
        <dbReference type="EMBL" id="KAF9594154.1"/>
    </source>
</evidence>
<organism evidence="6 7">
    <name type="scientific">Coptis chinensis</name>
    <dbReference type="NCBI Taxonomy" id="261450"/>
    <lineage>
        <taxon>Eukaryota</taxon>
        <taxon>Viridiplantae</taxon>
        <taxon>Streptophyta</taxon>
        <taxon>Embryophyta</taxon>
        <taxon>Tracheophyta</taxon>
        <taxon>Spermatophyta</taxon>
        <taxon>Magnoliopsida</taxon>
        <taxon>Ranunculales</taxon>
        <taxon>Ranunculaceae</taxon>
        <taxon>Coptidoideae</taxon>
        <taxon>Coptis</taxon>
    </lineage>
</organism>
<dbReference type="GO" id="GO:0043548">
    <property type="term" value="F:phosphatidylinositol 3-kinase binding"/>
    <property type="evidence" value="ECO:0007669"/>
    <property type="project" value="TreeGrafter"/>
</dbReference>
<dbReference type="GO" id="GO:0000045">
    <property type="term" value="P:autophagosome assembly"/>
    <property type="evidence" value="ECO:0007669"/>
    <property type="project" value="TreeGrafter"/>
</dbReference>